<keyword evidence="4" id="KW-1015">Disulfide bond</keyword>
<dbReference type="PROSITE" id="PS50240">
    <property type="entry name" value="TRYPSIN_DOM"/>
    <property type="match status" value="1"/>
</dbReference>
<evidence type="ECO:0000256" key="5">
    <source>
        <dbReference type="ARBA" id="ARBA00024195"/>
    </source>
</evidence>
<keyword evidence="3" id="KW-0720">Serine protease</keyword>
<reference evidence="7 8" key="1">
    <citation type="submission" date="2020-11" db="EMBL/GenBank/DDBJ databases">
        <authorList>
            <person name="Wallbank WR R."/>
            <person name="Pardo Diaz C."/>
            <person name="Kozak K."/>
            <person name="Martin S."/>
            <person name="Jiggins C."/>
            <person name="Moest M."/>
            <person name="Warren A I."/>
            <person name="Generalovic N T."/>
            <person name="Byers J.R.P. K."/>
            <person name="Montejo-Kovacevich G."/>
            <person name="Yen C E."/>
        </authorList>
    </citation>
    <scope>NUCLEOTIDE SEQUENCE [LARGE SCALE GENOMIC DNA]</scope>
</reference>
<dbReference type="GO" id="GO:0005615">
    <property type="term" value="C:extracellular space"/>
    <property type="evidence" value="ECO:0007669"/>
    <property type="project" value="TreeGrafter"/>
</dbReference>
<dbReference type="AlphaFoldDB" id="A0A7R8UKS6"/>
<dbReference type="EMBL" id="LR899010">
    <property type="protein sequence ID" value="CAD7082661.1"/>
    <property type="molecule type" value="Genomic_DNA"/>
</dbReference>
<proteinExistence type="inferred from homology"/>
<evidence type="ECO:0000256" key="2">
    <source>
        <dbReference type="ARBA" id="ARBA00022801"/>
    </source>
</evidence>
<dbReference type="PANTHER" id="PTHR24264">
    <property type="entry name" value="TRYPSIN-RELATED"/>
    <property type="match status" value="1"/>
</dbReference>
<evidence type="ECO:0000313" key="7">
    <source>
        <dbReference type="EMBL" id="CAD7082661.1"/>
    </source>
</evidence>
<dbReference type="CDD" id="cd00190">
    <property type="entry name" value="Tryp_SPc"/>
    <property type="match status" value="1"/>
</dbReference>
<dbReference type="InterPro" id="IPR009003">
    <property type="entry name" value="Peptidase_S1_PA"/>
</dbReference>
<evidence type="ECO:0000259" key="6">
    <source>
        <dbReference type="PROSITE" id="PS50240"/>
    </source>
</evidence>
<gene>
    <name evidence="7" type="ORF">HERILL_LOCUS5678</name>
</gene>
<evidence type="ECO:0000256" key="3">
    <source>
        <dbReference type="ARBA" id="ARBA00022825"/>
    </source>
</evidence>
<dbReference type="Pfam" id="PF00089">
    <property type="entry name" value="Trypsin"/>
    <property type="match status" value="1"/>
</dbReference>
<dbReference type="Gene3D" id="2.40.10.10">
    <property type="entry name" value="Trypsin-like serine proteases"/>
    <property type="match status" value="2"/>
</dbReference>
<dbReference type="PRINTS" id="PR00722">
    <property type="entry name" value="CHYMOTRYPSIN"/>
</dbReference>
<name>A0A7R8UKS6_HERIL</name>
<sequence length="199" mass="22089">MSLDIKEYLHHLQIQVIGGDIYVDEKSSVSRQEVSITSIHPHEKYNKGTFEYDYAILELEKNVEETPNFHPIELTETRPGDGTQCQVAGWGSTDETHLAGSPVLLFAVLKIYDDSQCKEMPFEVKSETMLCAGNMNGGIDSCMGDSGGPLICDDKLAGIVSFGKGCARPKLLGIYSDVAFVLDWIKAHTNTKIQRYIRL</sequence>
<keyword evidence="8" id="KW-1185">Reference proteome</keyword>
<organism evidence="7 8">
    <name type="scientific">Hermetia illucens</name>
    <name type="common">Black soldier fly</name>
    <dbReference type="NCBI Taxonomy" id="343691"/>
    <lineage>
        <taxon>Eukaryota</taxon>
        <taxon>Metazoa</taxon>
        <taxon>Ecdysozoa</taxon>
        <taxon>Arthropoda</taxon>
        <taxon>Hexapoda</taxon>
        <taxon>Insecta</taxon>
        <taxon>Pterygota</taxon>
        <taxon>Neoptera</taxon>
        <taxon>Endopterygota</taxon>
        <taxon>Diptera</taxon>
        <taxon>Brachycera</taxon>
        <taxon>Stratiomyomorpha</taxon>
        <taxon>Stratiomyidae</taxon>
        <taxon>Hermetiinae</taxon>
        <taxon>Hermetia</taxon>
    </lineage>
</organism>
<dbReference type="SUPFAM" id="SSF50494">
    <property type="entry name" value="Trypsin-like serine proteases"/>
    <property type="match status" value="1"/>
</dbReference>
<dbReference type="PROSITE" id="PS00135">
    <property type="entry name" value="TRYPSIN_SER"/>
    <property type="match status" value="1"/>
</dbReference>
<dbReference type="InterPro" id="IPR043504">
    <property type="entry name" value="Peptidase_S1_PA_chymotrypsin"/>
</dbReference>
<dbReference type="InterPro" id="IPR050127">
    <property type="entry name" value="Serine_Proteases_S1"/>
</dbReference>
<accession>A0A7R8UKS6</accession>
<evidence type="ECO:0000313" key="8">
    <source>
        <dbReference type="Proteomes" id="UP000594454"/>
    </source>
</evidence>
<protein>
    <recommendedName>
        <fullName evidence="6">Peptidase S1 domain-containing protein</fullName>
    </recommendedName>
</protein>
<dbReference type="InterPro" id="IPR033116">
    <property type="entry name" value="TRYPSIN_SER"/>
</dbReference>
<dbReference type="GO" id="GO:0006508">
    <property type="term" value="P:proteolysis"/>
    <property type="evidence" value="ECO:0007669"/>
    <property type="project" value="UniProtKB-KW"/>
</dbReference>
<feature type="domain" description="Peptidase S1" evidence="6">
    <location>
        <begin position="10"/>
        <end position="190"/>
    </location>
</feature>
<dbReference type="Proteomes" id="UP000594454">
    <property type="component" value="Chromosome 2"/>
</dbReference>
<evidence type="ECO:0000256" key="4">
    <source>
        <dbReference type="ARBA" id="ARBA00023157"/>
    </source>
</evidence>
<dbReference type="InterPro" id="IPR001314">
    <property type="entry name" value="Peptidase_S1A"/>
</dbReference>
<dbReference type="SMART" id="SM00020">
    <property type="entry name" value="Tryp_SPc"/>
    <property type="match status" value="1"/>
</dbReference>
<dbReference type="PANTHER" id="PTHR24264:SF54">
    <property type="entry name" value="PEPTIDASE S1 DOMAIN-CONTAINING PROTEIN"/>
    <property type="match status" value="1"/>
</dbReference>
<dbReference type="OrthoDB" id="10059102at2759"/>
<dbReference type="GO" id="GO:0004252">
    <property type="term" value="F:serine-type endopeptidase activity"/>
    <property type="evidence" value="ECO:0007669"/>
    <property type="project" value="InterPro"/>
</dbReference>
<keyword evidence="2" id="KW-0378">Hydrolase</keyword>
<dbReference type="FunFam" id="2.40.10.10:FF:000002">
    <property type="entry name" value="Transmembrane protease serine"/>
    <property type="match status" value="1"/>
</dbReference>
<keyword evidence="1" id="KW-0645">Protease</keyword>
<dbReference type="InterPro" id="IPR001254">
    <property type="entry name" value="Trypsin_dom"/>
</dbReference>
<comment type="similarity">
    <text evidence="5">Belongs to the peptidase S1 family. CLIP subfamily.</text>
</comment>
<evidence type="ECO:0000256" key="1">
    <source>
        <dbReference type="ARBA" id="ARBA00022670"/>
    </source>
</evidence>
<dbReference type="InParanoid" id="A0A7R8UKS6"/>